<evidence type="ECO:0000313" key="10">
    <source>
        <dbReference type="EMBL" id="QOT82076.1"/>
    </source>
</evidence>
<evidence type="ECO:0000256" key="1">
    <source>
        <dbReference type="ARBA" id="ARBA00022801"/>
    </source>
</evidence>
<evidence type="ECO:0000259" key="9">
    <source>
        <dbReference type="PROSITE" id="PS50305"/>
    </source>
</evidence>
<sequence length="482" mass="54701">MKHNPKKFSAEIDAFIDRYVTDLRRGTAAVFAGAGLSVSSGYVNWAELLRGIAAELDLDVDRETNLVAVAQYHVNERLNRSHINQKLIDEFSVGHDINENQEILASLPIDIYWTTNYDRMIERALEAAGKVVDRKYTVNHLKSTVRCPDAVVYKMHGDVEDADNAVLTKDDYEGYFRDRELFVTTLAGHLLSKTFLFLGFSFTDPNIDYILSRIRVALKKQPKSHYCILRREVRKPREKLANFKYRQKQQYYFVKDLARLGIQALMVDEFSDITGILAAVQTRYRAQTVFISGSASEFYPWTADDAADLIESLADRLIRKNLTIVSGFGLGVGPSVIAGALQTIQRHPQRYSREQLQTFPFPLVDGARPRRSRMYRQHREFMLEKSGIAIFLFGNNEDGKGDVEDSEGVLQEFEIAKQMGVHVIPVGATGWVAKRIAGELSPTVKERSRQFQKAFAAAMDENVSVEETVKAAMTMVDEYCRL</sequence>
<dbReference type="InterPro" id="IPR029035">
    <property type="entry name" value="DHS-like_NAD/FAD-binding_dom"/>
</dbReference>
<dbReference type="GeneID" id="98406763"/>
<comment type="catalytic activity">
    <reaction evidence="7">
        <text>NAD(+) + H2O = ADP-D-ribose + nicotinamide + H(+)</text>
        <dbReference type="Rhea" id="RHEA:16301"/>
        <dbReference type="ChEBI" id="CHEBI:15377"/>
        <dbReference type="ChEBI" id="CHEBI:15378"/>
        <dbReference type="ChEBI" id="CHEBI:17154"/>
        <dbReference type="ChEBI" id="CHEBI:57540"/>
        <dbReference type="ChEBI" id="CHEBI:57967"/>
        <dbReference type="EC" id="3.2.2.5"/>
    </reaction>
    <physiologicalReaction direction="left-to-right" evidence="7">
        <dbReference type="Rhea" id="RHEA:16302"/>
    </physiologicalReaction>
</comment>
<keyword evidence="1" id="KW-0378">Hydrolase</keyword>
<dbReference type="EMBL" id="CP062806">
    <property type="protein sequence ID" value="QOT82076.1"/>
    <property type="molecule type" value="Genomic_DNA"/>
</dbReference>
<dbReference type="InterPro" id="IPR026590">
    <property type="entry name" value="Ssirtuin_cat_dom"/>
</dbReference>
<gene>
    <name evidence="10" type="ORF">F7R26_037975</name>
</gene>
<dbReference type="AlphaFoldDB" id="A0A643FJ46"/>
<evidence type="ECO:0000256" key="4">
    <source>
        <dbReference type="ARBA" id="ARBA00034327"/>
    </source>
</evidence>
<feature type="domain" description="Deacetylase sirtuin-type" evidence="9">
    <location>
        <begin position="5"/>
        <end position="320"/>
    </location>
</feature>
<dbReference type="EC" id="3.2.2.5" evidence="4"/>
<evidence type="ECO:0000256" key="7">
    <source>
        <dbReference type="ARBA" id="ARBA00047575"/>
    </source>
</evidence>
<evidence type="ECO:0000256" key="2">
    <source>
        <dbReference type="ARBA" id="ARBA00023027"/>
    </source>
</evidence>
<accession>A0A643FJ46</accession>
<evidence type="ECO:0000256" key="8">
    <source>
        <dbReference type="PROSITE-ProRule" id="PRU00236"/>
    </source>
</evidence>
<dbReference type="CDD" id="cd01406">
    <property type="entry name" value="SIR2-like"/>
    <property type="match status" value="1"/>
</dbReference>
<keyword evidence="10" id="KW-0614">Plasmid</keyword>
<comment type="caution">
    <text evidence="8">Lacks conserved residue(s) required for the propagation of feature annotation.</text>
</comment>
<name>A0A643FJ46_9BURK</name>
<evidence type="ECO:0000256" key="3">
    <source>
        <dbReference type="ARBA" id="ARBA00023118"/>
    </source>
</evidence>
<dbReference type="GO" id="GO:0003953">
    <property type="term" value="F:NAD+ nucleosidase activity"/>
    <property type="evidence" value="ECO:0007669"/>
    <property type="project" value="UniProtKB-EC"/>
</dbReference>
<evidence type="ECO:0000256" key="5">
    <source>
        <dbReference type="ARBA" id="ARBA00035014"/>
    </source>
</evidence>
<organism evidence="10 11">
    <name type="scientific">Cupriavidus basilensis</name>
    <dbReference type="NCBI Taxonomy" id="68895"/>
    <lineage>
        <taxon>Bacteria</taxon>
        <taxon>Pseudomonadati</taxon>
        <taxon>Pseudomonadota</taxon>
        <taxon>Betaproteobacteria</taxon>
        <taxon>Burkholderiales</taxon>
        <taxon>Burkholderiaceae</taxon>
        <taxon>Cupriavidus</taxon>
    </lineage>
</organism>
<dbReference type="GO" id="GO:0051607">
    <property type="term" value="P:defense response to virus"/>
    <property type="evidence" value="ECO:0007669"/>
    <property type="project" value="UniProtKB-KW"/>
</dbReference>
<evidence type="ECO:0000256" key="6">
    <source>
        <dbReference type="ARBA" id="ARBA00035033"/>
    </source>
</evidence>
<dbReference type="InterPro" id="IPR041486">
    <property type="entry name" value="ThsA_STALD"/>
</dbReference>
<protein>
    <recommendedName>
        <fullName evidence="6">NAD(+) hydrolase ThsA</fullName>
        <ecNumber evidence="4">3.2.2.5</ecNumber>
    </recommendedName>
</protein>
<keyword evidence="3" id="KW-0051">Antiviral defense</keyword>
<evidence type="ECO:0000313" key="11">
    <source>
        <dbReference type="Proteomes" id="UP000397656"/>
    </source>
</evidence>
<dbReference type="Pfam" id="PF18185">
    <property type="entry name" value="STALD"/>
    <property type="match status" value="1"/>
</dbReference>
<dbReference type="SUPFAM" id="SSF52467">
    <property type="entry name" value="DHS-like NAD/FAD-binding domain"/>
    <property type="match status" value="1"/>
</dbReference>
<proteinExistence type="inferred from homology"/>
<dbReference type="Proteomes" id="UP000397656">
    <property type="component" value="Plasmid pRK1-2"/>
</dbReference>
<geneLocation type="plasmid" evidence="10 11">
    <name>pRK1-2</name>
</geneLocation>
<dbReference type="RefSeq" id="WP_150992809.1">
    <property type="nucleotide sequence ID" value="NZ_CP062806.1"/>
</dbReference>
<comment type="similarity">
    <text evidence="5">Belongs to the soluble Thoeris ThsA family.</text>
</comment>
<dbReference type="PROSITE" id="PS50305">
    <property type="entry name" value="SIRTUIN"/>
    <property type="match status" value="1"/>
</dbReference>
<keyword evidence="2" id="KW-0520">NAD</keyword>
<dbReference type="Pfam" id="PF13289">
    <property type="entry name" value="SIR2_2"/>
    <property type="match status" value="1"/>
</dbReference>
<reference evidence="10 11" key="1">
    <citation type="submission" date="2020-10" db="EMBL/GenBank/DDBJ databases">
        <title>Complete genome sequence of Cupriavidus basilensis CCUG 49340T.</title>
        <authorList>
            <person name="Salva-Serra F."/>
            <person name="Donoso R.A."/>
            <person name="Cho K.H."/>
            <person name="Yoo J.A."/>
            <person name="Lee K."/>
            <person name="Yoon S.-H."/>
            <person name="Perez-Pantoja D."/>
            <person name="Moore E.R.B."/>
        </authorList>
    </citation>
    <scope>NUCLEOTIDE SEQUENCE [LARGE SCALE GENOMIC DNA]</scope>
    <source>
        <strain evidence="11">CCUG 49340</strain>
        <plasmid evidence="10 11">pRK1-2</plasmid>
    </source>
</reference>